<name>A0A1T3AGY7_PSEFL</name>
<dbReference type="EMBL" id="LS483372">
    <property type="protein sequence ID" value="SQF93018.1"/>
    <property type="molecule type" value="Genomic_DNA"/>
</dbReference>
<dbReference type="Proteomes" id="UP000248640">
    <property type="component" value="Chromosome 1"/>
</dbReference>
<protein>
    <submittedName>
        <fullName evidence="1">Uncharacterized protein</fullName>
    </submittedName>
</protein>
<organism evidence="1 2">
    <name type="scientific">Pseudomonas fluorescens</name>
    <dbReference type="NCBI Taxonomy" id="294"/>
    <lineage>
        <taxon>Bacteria</taxon>
        <taxon>Pseudomonadati</taxon>
        <taxon>Pseudomonadota</taxon>
        <taxon>Gammaproteobacteria</taxon>
        <taxon>Pseudomonadales</taxon>
        <taxon>Pseudomonadaceae</taxon>
        <taxon>Pseudomonas</taxon>
    </lineage>
</organism>
<proteinExistence type="predicted"/>
<evidence type="ECO:0000313" key="1">
    <source>
        <dbReference type="EMBL" id="SQF93018.1"/>
    </source>
</evidence>
<accession>A0A1T3AGY7</accession>
<gene>
    <name evidence="1" type="ORF">NCTC10038_04475</name>
</gene>
<reference evidence="1 2" key="1">
    <citation type="submission" date="2018-06" db="EMBL/GenBank/DDBJ databases">
        <authorList>
            <consortium name="Pathogen Informatics"/>
            <person name="Doyle S."/>
        </authorList>
    </citation>
    <scope>NUCLEOTIDE SEQUENCE [LARGE SCALE GENOMIC DNA]</scope>
    <source>
        <strain evidence="1 2">NCTC10038</strain>
    </source>
</reference>
<dbReference type="AlphaFoldDB" id="A0A1T3AGY7"/>
<sequence>MSDLYASMDRYELGKLLGNEFDRLEDPENRGFLTVEFLGYIAMGMAGNKFTSSDQVLALEVLKRGGFTASLDLDDKGERNGKFDRQDIRAYMDAMLREHEVTTAGADAR</sequence>
<dbReference type="RefSeq" id="WP_053257427.1">
    <property type="nucleotide sequence ID" value="NZ_JACFTZ010000008.1"/>
</dbReference>
<evidence type="ECO:0000313" key="2">
    <source>
        <dbReference type="Proteomes" id="UP000248640"/>
    </source>
</evidence>